<evidence type="ECO:0000313" key="1">
    <source>
        <dbReference type="EMBL" id="HJB29668.1"/>
    </source>
</evidence>
<protein>
    <submittedName>
        <fullName evidence="1">DUF4869 domain-containing protein</fullName>
    </submittedName>
</protein>
<proteinExistence type="predicted"/>
<dbReference type="InterPro" id="IPR032360">
    <property type="entry name" value="DUF4869"/>
</dbReference>
<accession>A0A9D2RWU2</accession>
<dbReference type="Proteomes" id="UP000823842">
    <property type="component" value="Unassembled WGS sequence"/>
</dbReference>
<reference evidence="1" key="2">
    <citation type="submission" date="2021-04" db="EMBL/GenBank/DDBJ databases">
        <authorList>
            <person name="Gilroy R."/>
        </authorList>
    </citation>
    <scope>NUCLEOTIDE SEQUENCE</scope>
    <source>
        <strain evidence="1">ChiSjej1B19-5720</strain>
    </source>
</reference>
<reference evidence="1" key="1">
    <citation type="journal article" date="2021" name="PeerJ">
        <title>Extensive microbial diversity within the chicken gut microbiome revealed by metagenomics and culture.</title>
        <authorList>
            <person name="Gilroy R."/>
            <person name="Ravi A."/>
            <person name="Getino M."/>
            <person name="Pursley I."/>
            <person name="Horton D.L."/>
            <person name="Alikhan N.F."/>
            <person name="Baker D."/>
            <person name="Gharbi K."/>
            <person name="Hall N."/>
            <person name="Watson M."/>
            <person name="Adriaenssens E.M."/>
            <person name="Foster-Nyarko E."/>
            <person name="Jarju S."/>
            <person name="Secka A."/>
            <person name="Antonio M."/>
            <person name="Oren A."/>
            <person name="Chaudhuri R.R."/>
            <person name="La Ragione R."/>
            <person name="Hildebrand F."/>
            <person name="Pallen M.J."/>
        </authorList>
    </citation>
    <scope>NUCLEOTIDE SEQUENCE</scope>
    <source>
        <strain evidence="1">ChiSjej1B19-5720</strain>
    </source>
</reference>
<comment type="caution">
    <text evidence="1">The sequence shown here is derived from an EMBL/GenBank/DDBJ whole genome shotgun (WGS) entry which is preliminary data.</text>
</comment>
<sequence>MIYIYTEKKGTDWILHNDLYFNLYTGNQFFTEEDKNIIKTIDHAILTDDMRIQTEYGLGTVRNLSSGCKTYLNIVKNPEKVICTDECGANVLSLIFQLDNIHICMTRPERFLIHENVKMCFNDKDIVTGRNGYEQWWTREYERRGENDL</sequence>
<evidence type="ECO:0000313" key="2">
    <source>
        <dbReference type="Proteomes" id="UP000823842"/>
    </source>
</evidence>
<gene>
    <name evidence="1" type="ORF">IAA06_12890</name>
</gene>
<dbReference type="Pfam" id="PF16163">
    <property type="entry name" value="DUF4869"/>
    <property type="match status" value="1"/>
</dbReference>
<organism evidence="1 2">
    <name type="scientific">Candidatus Blautia faecavium</name>
    <dbReference type="NCBI Taxonomy" id="2838487"/>
    <lineage>
        <taxon>Bacteria</taxon>
        <taxon>Bacillati</taxon>
        <taxon>Bacillota</taxon>
        <taxon>Clostridia</taxon>
        <taxon>Lachnospirales</taxon>
        <taxon>Lachnospiraceae</taxon>
        <taxon>Blautia</taxon>
    </lineage>
</organism>
<dbReference type="AlphaFoldDB" id="A0A9D2RWU2"/>
<dbReference type="EMBL" id="DWYZ01000241">
    <property type="protein sequence ID" value="HJB29668.1"/>
    <property type="molecule type" value="Genomic_DNA"/>
</dbReference>
<name>A0A9D2RWU2_9FIRM</name>